<comment type="caution">
    <text evidence="1">The sequence shown here is derived from an EMBL/GenBank/DDBJ whole genome shotgun (WGS) entry which is preliminary data.</text>
</comment>
<sequence>MFLHLFRLSYYSYQPWITTSTCLLVVLKIILSTREKLNLTIVITMEPIGEGTGSTVSVYETLEPDICNITLNMMMVSVFSSTLTGNLVMMSRENVGNWLGQSCSNVRWLPDILVYPRKRLRVPTKMRSTDSYQQTKHVIGFGPIIASPVNAFSATGDVASDLNCSETNMI</sequence>
<dbReference type="Proteomes" id="UP000309997">
    <property type="component" value="Unassembled WGS sequence"/>
</dbReference>
<dbReference type="EMBL" id="RCHU02000002">
    <property type="protein sequence ID" value="KAL3604914.1"/>
    <property type="molecule type" value="Genomic_DNA"/>
</dbReference>
<protein>
    <submittedName>
        <fullName evidence="1">Uncharacterized protein</fullName>
    </submittedName>
</protein>
<proteinExistence type="predicted"/>
<evidence type="ECO:0000313" key="1">
    <source>
        <dbReference type="EMBL" id="KAL3604914.1"/>
    </source>
</evidence>
<accession>A0ACC4CU61</accession>
<reference evidence="1 2" key="1">
    <citation type="journal article" date="2024" name="Plant Biotechnol. J.">
        <title>Genome and CRISPR/Cas9 system of a widespread forest tree (Populus alba) in the world.</title>
        <authorList>
            <person name="Liu Y.J."/>
            <person name="Jiang P.F."/>
            <person name="Han X.M."/>
            <person name="Li X.Y."/>
            <person name="Wang H.M."/>
            <person name="Wang Y.J."/>
            <person name="Wang X.X."/>
            <person name="Zeng Q.Y."/>
        </authorList>
    </citation>
    <scope>NUCLEOTIDE SEQUENCE [LARGE SCALE GENOMIC DNA]</scope>
    <source>
        <strain evidence="2">cv. PAL-ZL1</strain>
    </source>
</reference>
<evidence type="ECO:0000313" key="2">
    <source>
        <dbReference type="Proteomes" id="UP000309997"/>
    </source>
</evidence>
<keyword evidence="2" id="KW-1185">Reference proteome</keyword>
<organism evidence="1 2">
    <name type="scientific">Populus alba</name>
    <name type="common">White poplar</name>
    <dbReference type="NCBI Taxonomy" id="43335"/>
    <lineage>
        <taxon>Eukaryota</taxon>
        <taxon>Viridiplantae</taxon>
        <taxon>Streptophyta</taxon>
        <taxon>Embryophyta</taxon>
        <taxon>Tracheophyta</taxon>
        <taxon>Spermatophyta</taxon>
        <taxon>Magnoliopsida</taxon>
        <taxon>eudicotyledons</taxon>
        <taxon>Gunneridae</taxon>
        <taxon>Pentapetalae</taxon>
        <taxon>rosids</taxon>
        <taxon>fabids</taxon>
        <taxon>Malpighiales</taxon>
        <taxon>Salicaceae</taxon>
        <taxon>Saliceae</taxon>
        <taxon>Populus</taxon>
    </lineage>
</organism>
<name>A0ACC4CU61_POPAL</name>
<gene>
    <name evidence="1" type="ORF">D5086_005773</name>
</gene>